<evidence type="ECO:0000256" key="4">
    <source>
        <dbReference type="ARBA" id="ARBA00023136"/>
    </source>
</evidence>
<dbReference type="InterPro" id="IPR023352">
    <property type="entry name" value="MAPEG-like_dom_sf"/>
</dbReference>
<keyword evidence="4 5" id="KW-0472">Membrane</keyword>
<dbReference type="Gene3D" id="1.20.120.550">
    <property type="entry name" value="Membrane associated eicosanoid/glutathione metabolism-like domain"/>
    <property type="match status" value="1"/>
</dbReference>
<dbReference type="PANTHER" id="PTHR35371">
    <property type="entry name" value="INNER MEMBRANE PROTEIN"/>
    <property type="match status" value="1"/>
</dbReference>
<feature type="transmembrane region" description="Helical" evidence="5">
    <location>
        <begin position="135"/>
        <end position="153"/>
    </location>
</feature>
<comment type="caution">
    <text evidence="6">The sequence shown here is derived from an EMBL/GenBank/DDBJ whole genome shotgun (WGS) entry which is preliminary data.</text>
</comment>
<dbReference type="InterPro" id="IPR001129">
    <property type="entry name" value="Membr-assoc_MAPEG"/>
</dbReference>
<protein>
    <submittedName>
        <fullName evidence="6">Uncharacterized protein</fullName>
    </submittedName>
</protein>
<dbReference type="Proteomes" id="UP001305779">
    <property type="component" value="Unassembled WGS sequence"/>
</dbReference>
<evidence type="ECO:0000313" key="7">
    <source>
        <dbReference type="Proteomes" id="UP001305779"/>
    </source>
</evidence>
<sequence>MASYIPDLQTTNISMWTIPAFWVLSLVPRAYGTKLYKKSTNKDFDSRAPRAFISTVENDQALDSATRARILRAEAACSNGFENFGPFCAALVAGNAARLEPVWLNGLSLAYLATRAVFNYVYINNETQSLAAVRSVSYVGGLGMLFTLFIQAGNKLSKSVL</sequence>
<evidence type="ECO:0000256" key="3">
    <source>
        <dbReference type="ARBA" id="ARBA00022989"/>
    </source>
</evidence>
<reference evidence="6 7" key="1">
    <citation type="journal article" date="2023" name="G3 (Bethesda)">
        <title>A chromosome-level genome assembly of Zasmidium syzygii isolated from banana leaves.</title>
        <authorList>
            <person name="van Westerhoven A.C."/>
            <person name="Mehrabi R."/>
            <person name="Talebi R."/>
            <person name="Steentjes M.B.F."/>
            <person name="Corcolon B."/>
            <person name="Chong P.A."/>
            <person name="Kema G.H.J."/>
            <person name="Seidl M.F."/>
        </authorList>
    </citation>
    <scope>NUCLEOTIDE SEQUENCE [LARGE SCALE GENOMIC DNA]</scope>
    <source>
        <strain evidence="6 7">P124</strain>
    </source>
</reference>
<feature type="transmembrane region" description="Helical" evidence="5">
    <location>
        <begin position="13"/>
        <end position="32"/>
    </location>
</feature>
<comment type="subcellular location">
    <subcellularLocation>
        <location evidence="1">Membrane</location>
    </subcellularLocation>
</comment>
<organism evidence="6 7">
    <name type="scientific">Zasmidium cellare</name>
    <name type="common">Wine cellar mold</name>
    <name type="synonym">Racodium cellare</name>
    <dbReference type="NCBI Taxonomy" id="395010"/>
    <lineage>
        <taxon>Eukaryota</taxon>
        <taxon>Fungi</taxon>
        <taxon>Dikarya</taxon>
        <taxon>Ascomycota</taxon>
        <taxon>Pezizomycotina</taxon>
        <taxon>Dothideomycetes</taxon>
        <taxon>Dothideomycetidae</taxon>
        <taxon>Mycosphaerellales</taxon>
        <taxon>Mycosphaerellaceae</taxon>
        <taxon>Zasmidium</taxon>
    </lineage>
</organism>
<name>A0ABR0DYF9_ZASCE</name>
<evidence type="ECO:0000256" key="2">
    <source>
        <dbReference type="ARBA" id="ARBA00022692"/>
    </source>
</evidence>
<dbReference type="SUPFAM" id="SSF161084">
    <property type="entry name" value="MAPEG domain-like"/>
    <property type="match status" value="1"/>
</dbReference>
<gene>
    <name evidence="6" type="ORF">PRZ48_015222</name>
</gene>
<evidence type="ECO:0000256" key="1">
    <source>
        <dbReference type="ARBA" id="ARBA00004370"/>
    </source>
</evidence>
<keyword evidence="2 5" id="KW-0812">Transmembrane</keyword>
<dbReference type="Pfam" id="PF01124">
    <property type="entry name" value="MAPEG"/>
    <property type="match status" value="1"/>
</dbReference>
<evidence type="ECO:0000313" key="6">
    <source>
        <dbReference type="EMBL" id="KAK4494035.1"/>
    </source>
</evidence>
<keyword evidence="3 5" id="KW-1133">Transmembrane helix</keyword>
<evidence type="ECO:0000256" key="5">
    <source>
        <dbReference type="SAM" id="Phobius"/>
    </source>
</evidence>
<keyword evidence="7" id="KW-1185">Reference proteome</keyword>
<accession>A0ABR0DYF9</accession>
<dbReference type="EMBL" id="JAXOVC010000015">
    <property type="protein sequence ID" value="KAK4494035.1"/>
    <property type="molecule type" value="Genomic_DNA"/>
</dbReference>
<dbReference type="PANTHER" id="PTHR35371:SF1">
    <property type="entry name" value="BLR7753 PROTEIN"/>
    <property type="match status" value="1"/>
</dbReference>
<proteinExistence type="predicted"/>